<dbReference type="OrthoDB" id="121932at2759"/>
<evidence type="ECO:0008006" key="9">
    <source>
        <dbReference type="Google" id="ProtNLM"/>
    </source>
</evidence>
<keyword evidence="4" id="KW-0539">Nucleus</keyword>
<keyword evidence="2" id="KW-0235">DNA replication</keyword>
<reference evidence="7" key="1">
    <citation type="submission" date="2021-12" db="EMBL/GenBank/DDBJ databases">
        <authorList>
            <person name="King R."/>
        </authorList>
    </citation>
    <scope>NUCLEOTIDE SEQUENCE</scope>
</reference>
<dbReference type="GO" id="GO:0007064">
    <property type="term" value="P:mitotic sister chromatid cohesion"/>
    <property type="evidence" value="ECO:0007669"/>
    <property type="project" value="InterPro"/>
</dbReference>
<gene>
    <name evidence="7" type="ORF">BEMITA_LOCUS893</name>
</gene>
<dbReference type="PANTHER" id="PTHR28605">
    <property type="entry name" value="CTF8, CHROMOSOME TRANSMISSION FIDELITY FACTOR 8 HOMOLOG (S. CEREVISIAE)"/>
    <property type="match status" value="1"/>
</dbReference>
<keyword evidence="3" id="KW-0238">DNA-binding</keyword>
<name>A0A9P0A055_BEMTA</name>
<dbReference type="GO" id="GO:0006260">
    <property type="term" value="P:DNA replication"/>
    <property type="evidence" value="ECO:0007669"/>
    <property type="project" value="UniProtKB-KW"/>
</dbReference>
<evidence type="ECO:0000256" key="3">
    <source>
        <dbReference type="ARBA" id="ARBA00023125"/>
    </source>
</evidence>
<dbReference type="KEGG" id="btab:109041074"/>
<accession>A0A9P0A055</accession>
<evidence type="ECO:0000313" key="8">
    <source>
        <dbReference type="Proteomes" id="UP001152759"/>
    </source>
</evidence>
<evidence type="ECO:0000256" key="5">
    <source>
        <dbReference type="ARBA" id="ARBA00023306"/>
    </source>
</evidence>
<evidence type="ECO:0000256" key="4">
    <source>
        <dbReference type="ARBA" id="ARBA00023242"/>
    </source>
</evidence>
<dbReference type="AlphaFoldDB" id="A0A9P0A055"/>
<dbReference type="Proteomes" id="UP001152759">
    <property type="component" value="Chromosome 1"/>
</dbReference>
<dbReference type="PANTHER" id="PTHR28605:SF1">
    <property type="entry name" value="CHROMOSOME TRANSMISSION FIDELITY FACTOR 8"/>
    <property type="match status" value="1"/>
</dbReference>
<dbReference type="GO" id="GO:0031390">
    <property type="term" value="C:Ctf18 RFC-like complex"/>
    <property type="evidence" value="ECO:0007669"/>
    <property type="project" value="InterPro"/>
</dbReference>
<keyword evidence="5" id="KW-0131">Cell cycle</keyword>
<keyword evidence="8" id="KW-1185">Reference proteome</keyword>
<sequence>MTIIVKTDEKLNDFSIIEVQGDLESRTGGSLFSQFVGDLHFSKDKNNTPILIIGHHILHGKSVKLQKPFAIMKKVRKVKSNAEDEYETEYIVEAIIKKKLLFNVRPKPIIANVPKNV</sequence>
<evidence type="ECO:0000256" key="6">
    <source>
        <dbReference type="ARBA" id="ARBA00038447"/>
    </source>
</evidence>
<evidence type="ECO:0000313" key="7">
    <source>
        <dbReference type="EMBL" id="CAH0381223.1"/>
    </source>
</evidence>
<comment type="subcellular location">
    <subcellularLocation>
        <location evidence="1">Nucleus</location>
    </subcellularLocation>
</comment>
<proteinExistence type="inferred from homology"/>
<protein>
    <recommendedName>
        <fullName evidence="9">Chromosome transmission fidelity protein 8</fullName>
    </recommendedName>
</protein>
<dbReference type="GO" id="GO:0003677">
    <property type="term" value="F:DNA binding"/>
    <property type="evidence" value="ECO:0007669"/>
    <property type="project" value="UniProtKB-KW"/>
</dbReference>
<organism evidence="7 8">
    <name type="scientific">Bemisia tabaci</name>
    <name type="common">Sweetpotato whitefly</name>
    <name type="synonym">Aleurodes tabaci</name>
    <dbReference type="NCBI Taxonomy" id="7038"/>
    <lineage>
        <taxon>Eukaryota</taxon>
        <taxon>Metazoa</taxon>
        <taxon>Ecdysozoa</taxon>
        <taxon>Arthropoda</taxon>
        <taxon>Hexapoda</taxon>
        <taxon>Insecta</taxon>
        <taxon>Pterygota</taxon>
        <taxon>Neoptera</taxon>
        <taxon>Paraneoptera</taxon>
        <taxon>Hemiptera</taxon>
        <taxon>Sternorrhyncha</taxon>
        <taxon>Aleyrodoidea</taxon>
        <taxon>Aleyrodidae</taxon>
        <taxon>Aleyrodinae</taxon>
        <taxon>Bemisia</taxon>
    </lineage>
</organism>
<evidence type="ECO:0000256" key="2">
    <source>
        <dbReference type="ARBA" id="ARBA00022705"/>
    </source>
</evidence>
<dbReference type="InterPro" id="IPR018607">
    <property type="entry name" value="Ctf8"/>
</dbReference>
<evidence type="ECO:0000256" key="1">
    <source>
        <dbReference type="ARBA" id="ARBA00004123"/>
    </source>
</evidence>
<dbReference type="EMBL" id="OU963862">
    <property type="protein sequence ID" value="CAH0381223.1"/>
    <property type="molecule type" value="Genomic_DNA"/>
</dbReference>
<dbReference type="Pfam" id="PF09696">
    <property type="entry name" value="Ctf8"/>
    <property type="match status" value="1"/>
</dbReference>
<comment type="similarity">
    <text evidence="6">Belongs to the CTF8 family.</text>
</comment>